<organism evidence="1">
    <name type="scientific">bioreactor metagenome</name>
    <dbReference type="NCBI Taxonomy" id="1076179"/>
    <lineage>
        <taxon>unclassified sequences</taxon>
        <taxon>metagenomes</taxon>
        <taxon>ecological metagenomes</taxon>
    </lineage>
</organism>
<gene>
    <name evidence="1" type="ORF">SDC9_167012</name>
</gene>
<accession>A0A645G178</accession>
<protein>
    <submittedName>
        <fullName evidence="1">Uncharacterized protein</fullName>
    </submittedName>
</protein>
<evidence type="ECO:0000313" key="1">
    <source>
        <dbReference type="EMBL" id="MPN19640.1"/>
    </source>
</evidence>
<name>A0A645G178_9ZZZZ</name>
<proteinExistence type="predicted"/>
<dbReference type="EMBL" id="VSSQ01067233">
    <property type="protein sequence ID" value="MPN19640.1"/>
    <property type="molecule type" value="Genomic_DNA"/>
</dbReference>
<comment type="caution">
    <text evidence="1">The sequence shown here is derived from an EMBL/GenBank/DDBJ whole genome shotgun (WGS) entry which is preliminary data.</text>
</comment>
<dbReference type="AlphaFoldDB" id="A0A645G178"/>
<reference evidence="1" key="1">
    <citation type="submission" date="2019-08" db="EMBL/GenBank/DDBJ databases">
        <authorList>
            <person name="Kucharzyk K."/>
            <person name="Murdoch R.W."/>
            <person name="Higgins S."/>
            <person name="Loffler F."/>
        </authorList>
    </citation>
    <scope>NUCLEOTIDE SEQUENCE</scope>
</reference>
<sequence>MMSKDVIDSLPDFGKRAGPMTKLADAYAKAAKVGGAEMLSEEMDRNLPRDNKAKAMARAFGMSLGTDEKWKLSKEDLEFSDFLMPFVRDLLDSEGEAYRDRMNTLMTATGSGEKV</sequence>